<keyword evidence="5" id="KW-1133">Transmembrane helix</keyword>
<keyword evidence="5" id="KW-0812">Transmembrane</keyword>
<comment type="caution">
    <text evidence="7">The sequence shown here is derived from an EMBL/GenBank/DDBJ whole genome shotgun (WGS) entry which is preliminary data.</text>
</comment>
<dbReference type="EMBL" id="BARU01026192">
    <property type="protein sequence ID" value="GAH74909.1"/>
    <property type="molecule type" value="Genomic_DNA"/>
</dbReference>
<dbReference type="Pfam" id="PF01343">
    <property type="entry name" value="Peptidase_S49"/>
    <property type="match status" value="1"/>
</dbReference>
<dbReference type="SUPFAM" id="SSF52096">
    <property type="entry name" value="ClpP/crotonase"/>
    <property type="match status" value="1"/>
</dbReference>
<proteinExistence type="inferred from homology"/>
<keyword evidence="2" id="KW-0645">Protease</keyword>
<accession>X1J945</accession>
<organism evidence="7">
    <name type="scientific">marine sediment metagenome</name>
    <dbReference type="NCBI Taxonomy" id="412755"/>
    <lineage>
        <taxon>unclassified sequences</taxon>
        <taxon>metagenomes</taxon>
        <taxon>ecological metagenomes</taxon>
    </lineage>
</organism>
<feature type="transmembrane region" description="Helical" evidence="5">
    <location>
        <begin position="12"/>
        <end position="37"/>
    </location>
</feature>
<dbReference type="CDD" id="cd07023">
    <property type="entry name" value="S49_Sppa_N_C"/>
    <property type="match status" value="1"/>
</dbReference>
<protein>
    <recommendedName>
        <fullName evidence="6">Peptidase S49 domain-containing protein</fullName>
    </recommendedName>
</protein>
<reference evidence="7" key="1">
    <citation type="journal article" date="2014" name="Front. Microbiol.">
        <title>High frequency of phylogenetically diverse reductive dehalogenase-homologous genes in deep subseafloor sedimentary metagenomes.</title>
        <authorList>
            <person name="Kawai M."/>
            <person name="Futagami T."/>
            <person name="Toyoda A."/>
            <person name="Takaki Y."/>
            <person name="Nishi S."/>
            <person name="Hori S."/>
            <person name="Arai W."/>
            <person name="Tsubouchi T."/>
            <person name="Morono Y."/>
            <person name="Uchiyama I."/>
            <person name="Ito T."/>
            <person name="Fujiyama A."/>
            <person name="Inagaki F."/>
            <person name="Takami H."/>
        </authorList>
    </citation>
    <scope>NUCLEOTIDE SEQUENCE</scope>
    <source>
        <strain evidence="7">Expedition CK06-06</strain>
    </source>
</reference>
<evidence type="ECO:0000256" key="2">
    <source>
        <dbReference type="ARBA" id="ARBA00022670"/>
    </source>
</evidence>
<dbReference type="InterPro" id="IPR002142">
    <property type="entry name" value="Peptidase_S49"/>
</dbReference>
<evidence type="ECO:0000313" key="7">
    <source>
        <dbReference type="EMBL" id="GAH74909.1"/>
    </source>
</evidence>
<feature type="domain" description="Peptidase S49" evidence="6">
    <location>
        <begin position="101"/>
        <end position="237"/>
    </location>
</feature>
<feature type="non-terminal residue" evidence="7">
    <location>
        <position position="241"/>
    </location>
</feature>
<name>X1J945_9ZZZZ</name>
<gene>
    <name evidence="7" type="ORF">S03H2_42112</name>
</gene>
<dbReference type="PANTHER" id="PTHR42987:SF4">
    <property type="entry name" value="PROTEASE SOHB-RELATED"/>
    <property type="match status" value="1"/>
</dbReference>
<dbReference type="Gene3D" id="3.90.226.10">
    <property type="entry name" value="2-enoyl-CoA Hydratase, Chain A, domain 1"/>
    <property type="match status" value="1"/>
</dbReference>
<evidence type="ECO:0000256" key="4">
    <source>
        <dbReference type="ARBA" id="ARBA00022825"/>
    </source>
</evidence>
<evidence type="ECO:0000256" key="5">
    <source>
        <dbReference type="SAM" id="Phobius"/>
    </source>
</evidence>
<keyword evidence="3" id="KW-0378">Hydrolase</keyword>
<dbReference type="PANTHER" id="PTHR42987">
    <property type="entry name" value="PEPTIDASE S49"/>
    <property type="match status" value="1"/>
</dbReference>
<keyword evidence="4" id="KW-0720">Serine protease</keyword>
<dbReference type="InterPro" id="IPR047272">
    <property type="entry name" value="S49_SppA_C"/>
</dbReference>
<evidence type="ECO:0000256" key="3">
    <source>
        <dbReference type="ARBA" id="ARBA00022801"/>
    </source>
</evidence>
<dbReference type="InterPro" id="IPR029045">
    <property type="entry name" value="ClpP/crotonase-like_dom_sf"/>
</dbReference>
<evidence type="ECO:0000256" key="1">
    <source>
        <dbReference type="ARBA" id="ARBA00008683"/>
    </source>
</evidence>
<comment type="similarity">
    <text evidence="1">Belongs to the peptidase S49 family.</text>
</comment>
<dbReference type="GO" id="GO:0006508">
    <property type="term" value="P:proteolysis"/>
    <property type="evidence" value="ECO:0007669"/>
    <property type="project" value="UniProtKB-KW"/>
</dbReference>
<keyword evidence="5" id="KW-0472">Membrane</keyword>
<evidence type="ECO:0000259" key="6">
    <source>
        <dbReference type="Pfam" id="PF01343"/>
    </source>
</evidence>
<sequence length="241" mass="26128">MPRLESAKRLMCHWLTSILFFIVLGVGLGALIAILVIPKPNVATITISGEILDQDYADDILDLLRDARNDDSIKAVVLQIDSPGGLVSSIEQIYLDVLHLRQQKPVVASIGMAGISGGYYIAVASNLIYAEPTTLLGNIGAWVTLPTTEKLKENVITSGPFKATGGSRRRVTGILEMVRQEFVDAVISQRGDRLKMSEEELSRAEIYVGVESLRYGLIDDIGTRTAAIEKAASLAGIRNYG</sequence>
<dbReference type="AlphaFoldDB" id="X1J945"/>
<dbReference type="GO" id="GO:0008236">
    <property type="term" value="F:serine-type peptidase activity"/>
    <property type="evidence" value="ECO:0007669"/>
    <property type="project" value="UniProtKB-KW"/>
</dbReference>